<keyword evidence="2" id="KW-1185">Reference proteome</keyword>
<organism evidence="1 2">
    <name type="scientific">Nesidiocoris tenuis</name>
    <dbReference type="NCBI Taxonomy" id="355587"/>
    <lineage>
        <taxon>Eukaryota</taxon>
        <taxon>Metazoa</taxon>
        <taxon>Ecdysozoa</taxon>
        <taxon>Arthropoda</taxon>
        <taxon>Hexapoda</taxon>
        <taxon>Insecta</taxon>
        <taxon>Pterygota</taxon>
        <taxon>Neoptera</taxon>
        <taxon>Paraneoptera</taxon>
        <taxon>Hemiptera</taxon>
        <taxon>Heteroptera</taxon>
        <taxon>Panheteroptera</taxon>
        <taxon>Cimicomorpha</taxon>
        <taxon>Miridae</taxon>
        <taxon>Dicyphina</taxon>
        <taxon>Nesidiocoris</taxon>
    </lineage>
</organism>
<accession>A0A6H5GDH7</accession>
<feature type="non-terminal residue" evidence="1">
    <location>
        <position position="60"/>
    </location>
</feature>
<sequence>MGNPHDKNDSLTFLYDLFVRNSLQGHYYLRCARSHFHIRDRGLAGLCKTSTVKSCVVHWA</sequence>
<gene>
    <name evidence="1" type="ORF">NTEN_LOCUS6462</name>
</gene>
<reference evidence="1 2" key="1">
    <citation type="submission" date="2020-02" db="EMBL/GenBank/DDBJ databases">
        <authorList>
            <person name="Ferguson B K."/>
        </authorList>
    </citation>
    <scope>NUCLEOTIDE SEQUENCE [LARGE SCALE GENOMIC DNA]</scope>
</reference>
<dbReference type="EMBL" id="CADCXU010009772">
    <property type="protein sequence ID" value="CAB0000675.1"/>
    <property type="molecule type" value="Genomic_DNA"/>
</dbReference>
<dbReference type="AlphaFoldDB" id="A0A6H5GDH7"/>
<evidence type="ECO:0000313" key="2">
    <source>
        <dbReference type="Proteomes" id="UP000479000"/>
    </source>
</evidence>
<evidence type="ECO:0000313" key="1">
    <source>
        <dbReference type="EMBL" id="CAB0000675.1"/>
    </source>
</evidence>
<dbReference type="Proteomes" id="UP000479000">
    <property type="component" value="Unassembled WGS sequence"/>
</dbReference>
<name>A0A6H5GDH7_9HEMI</name>
<protein>
    <submittedName>
        <fullName evidence="1">Uncharacterized protein</fullName>
    </submittedName>
</protein>
<proteinExistence type="predicted"/>